<keyword evidence="2" id="KW-1133">Transmembrane helix</keyword>
<comment type="caution">
    <text evidence="3">The sequence shown here is derived from an EMBL/GenBank/DDBJ whole genome shotgun (WGS) entry which is preliminary data.</text>
</comment>
<keyword evidence="4" id="KW-1185">Reference proteome</keyword>
<dbReference type="RefSeq" id="WP_343994208.1">
    <property type="nucleotide sequence ID" value="NZ_BAAALG010000008.1"/>
</dbReference>
<keyword evidence="2" id="KW-0472">Membrane</keyword>
<dbReference type="Proteomes" id="UP001501581">
    <property type="component" value="Unassembled WGS sequence"/>
</dbReference>
<proteinExistence type="predicted"/>
<reference evidence="3 4" key="1">
    <citation type="journal article" date="2019" name="Int. J. Syst. Evol. Microbiol.">
        <title>The Global Catalogue of Microorganisms (GCM) 10K type strain sequencing project: providing services to taxonomists for standard genome sequencing and annotation.</title>
        <authorList>
            <consortium name="The Broad Institute Genomics Platform"/>
            <consortium name="The Broad Institute Genome Sequencing Center for Infectious Disease"/>
            <person name="Wu L."/>
            <person name="Ma J."/>
        </authorList>
    </citation>
    <scope>NUCLEOTIDE SEQUENCE [LARGE SCALE GENOMIC DNA]</scope>
    <source>
        <strain evidence="3 4">JCM 13008</strain>
    </source>
</reference>
<evidence type="ECO:0000256" key="2">
    <source>
        <dbReference type="SAM" id="Phobius"/>
    </source>
</evidence>
<protein>
    <recommendedName>
        <fullName evidence="5">DUF4386 family protein</fullName>
    </recommendedName>
</protein>
<organism evidence="3 4">
    <name type="scientific">Nocardioides dubius</name>
    <dbReference type="NCBI Taxonomy" id="317019"/>
    <lineage>
        <taxon>Bacteria</taxon>
        <taxon>Bacillati</taxon>
        <taxon>Actinomycetota</taxon>
        <taxon>Actinomycetes</taxon>
        <taxon>Propionibacteriales</taxon>
        <taxon>Nocardioidaceae</taxon>
        <taxon>Nocardioides</taxon>
    </lineage>
</organism>
<feature type="transmembrane region" description="Helical" evidence="2">
    <location>
        <begin position="108"/>
        <end position="131"/>
    </location>
</feature>
<keyword evidence="2" id="KW-0812">Transmembrane</keyword>
<feature type="region of interest" description="Disordered" evidence="1">
    <location>
        <begin position="1"/>
        <end position="20"/>
    </location>
</feature>
<evidence type="ECO:0000313" key="3">
    <source>
        <dbReference type="EMBL" id="GAA1102602.1"/>
    </source>
</evidence>
<feature type="transmembrane region" description="Helical" evidence="2">
    <location>
        <begin position="207"/>
        <end position="226"/>
    </location>
</feature>
<feature type="transmembrane region" description="Helical" evidence="2">
    <location>
        <begin position="26"/>
        <end position="48"/>
    </location>
</feature>
<feature type="transmembrane region" description="Helical" evidence="2">
    <location>
        <begin position="151"/>
        <end position="175"/>
    </location>
</feature>
<dbReference type="EMBL" id="BAAALG010000008">
    <property type="protein sequence ID" value="GAA1102602.1"/>
    <property type="molecule type" value="Genomic_DNA"/>
</dbReference>
<feature type="transmembrane region" description="Helical" evidence="2">
    <location>
        <begin position="75"/>
        <end position="96"/>
    </location>
</feature>
<accession>A0ABN1TTR5</accession>
<evidence type="ECO:0000256" key="1">
    <source>
        <dbReference type="SAM" id="MobiDB-lite"/>
    </source>
</evidence>
<feature type="transmembrane region" description="Helical" evidence="2">
    <location>
        <begin position="182"/>
        <end position="201"/>
    </location>
</feature>
<evidence type="ECO:0008006" key="5">
    <source>
        <dbReference type="Google" id="ProtNLM"/>
    </source>
</evidence>
<name>A0ABN1TTR5_9ACTN</name>
<evidence type="ECO:0000313" key="4">
    <source>
        <dbReference type="Proteomes" id="UP001501581"/>
    </source>
</evidence>
<sequence length="241" mass="24977">MNATPTLSAPPIGAPAPEREARPSRAWAWSGLIAGIAGLGSMVTSSMVDAVYDPDLDGDTAKIADKLADQVPQIIAFHTFAMIAAVALIVFAAGAYRRLAGTVSAQSLTPLVAFSGIFGTALVIVLGTGLTTEFVFAVGNQEMASDENSAFFAHWIGTIPWCWGLVGLSGIALFVAARQGAVPRWLGLVGVIGGGITLLFGMSPLQYMAGMFAPLGLLVISLGFLFGDKAYRAGVRVTDEA</sequence>
<gene>
    <name evidence="3" type="ORF">GCM10009668_21490</name>
</gene>